<dbReference type="InterPro" id="IPR017972">
    <property type="entry name" value="Cyt_P450_CS"/>
</dbReference>
<dbReference type="SUPFAM" id="SSF48264">
    <property type="entry name" value="Cytochrome P450"/>
    <property type="match status" value="1"/>
</dbReference>
<feature type="binding site" description="axial binding residue" evidence="8">
    <location>
        <position position="442"/>
    </location>
    <ligand>
        <name>heme</name>
        <dbReference type="ChEBI" id="CHEBI:30413"/>
    </ligand>
    <ligandPart>
        <name>Fe</name>
        <dbReference type="ChEBI" id="CHEBI:18248"/>
    </ligandPart>
</feature>
<comment type="caution">
    <text evidence="10">The sequence shown here is derived from an EMBL/GenBank/DDBJ whole genome shotgun (WGS) entry which is preliminary data.</text>
</comment>
<dbReference type="InterPro" id="IPR036396">
    <property type="entry name" value="Cyt_P450_sf"/>
</dbReference>
<dbReference type="EMBL" id="JAULSV010000007">
    <property type="protein sequence ID" value="KAK0638642.1"/>
    <property type="molecule type" value="Genomic_DNA"/>
</dbReference>
<evidence type="ECO:0000256" key="9">
    <source>
        <dbReference type="RuleBase" id="RU000461"/>
    </source>
</evidence>
<dbReference type="GO" id="GO:0020037">
    <property type="term" value="F:heme binding"/>
    <property type="evidence" value="ECO:0007669"/>
    <property type="project" value="InterPro"/>
</dbReference>
<keyword evidence="11" id="KW-1185">Reference proteome</keyword>
<dbReference type="InterPro" id="IPR002401">
    <property type="entry name" value="Cyt_P450_E_grp-I"/>
</dbReference>
<dbReference type="Gene3D" id="1.10.630.10">
    <property type="entry name" value="Cytochrome P450"/>
    <property type="match status" value="1"/>
</dbReference>
<evidence type="ECO:0000256" key="1">
    <source>
        <dbReference type="ARBA" id="ARBA00001971"/>
    </source>
</evidence>
<comment type="cofactor">
    <cofactor evidence="1 8">
        <name>heme</name>
        <dbReference type="ChEBI" id="CHEBI:30413"/>
    </cofactor>
</comment>
<evidence type="ECO:0000256" key="7">
    <source>
        <dbReference type="ARBA" id="ARBA00023033"/>
    </source>
</evidence>
<proteinExistence type="inferred from homology"/>
<evidence type="ECO:0000256" key="2">
    <source>
        <dbReference type="ARBA" id="ARBA00010617"/>
    </source>
</evidence>
<dbReference type="PRINTS" id="PR00463">
    <property type="entry name" value="EP450I"/>
</dbReference>
<keyword evidence="7 9" id="KW-0503">Monooxygenase</keyword>
<evidence type="ECO:0000313" key="10">
    <source>
        <dbReference type="EMBL" id="KAK0638642.1"/>
    </source>
</evidence>
<evidence type="ECO:0000313" key="11">
    <source>
        <dbReference type="Proteomes" id="UP001174936"/>
    </source>
</evidence>
<dbReference type="PANTHER" id="PTHR24305">
    <property type="entry name" value="CYTOCHROME P450"/>
    <property type="match status" value="1"/>
</dbReference>
<organism evidence="10 11">
    <name type="scientific">Cercophora newfieldiana</name>
    <dbReference type="NCBI Taxonomy" id="92897"/>
    <lineage>
        <taxon>Eukaryota</taxon>
        <taxon>Fungi</taxon>
        <taxon>Dikarya</taxon>
        <taxon>Ascomycota</taxon>
        <taxon>Pezizomycotina</taxon>
        <taxon>Sordariomycetes</taxon>
        <taxon>Sordariomycetidae</taxon>
        <taxon>Sordariales</taxon>
        <taxon>Lasiosphaeriaceae</taxon>
        <taxon>Cercophora</taxon>
    </lineage>
</organism>
<dbReference type="CDD" id="cd11062">
    <property type="entry name" value="CYP58-like"/>
    <property type="match status" value="1"/>
</dbReference>
<dbReference type="InterPro" id="IPR001128">
    <property type="entry name" value="Cyt_P450"/>
</dbReference>
<keyword evidence="5 9" id="KW-0560">Oxidoreductase</keyword>
<dbReference type="GO" id="GO:0016705">
    <property type="term" value="F:oxidoreductase activity, acting on paired donors, with incorporation or reduction of molecular oxygen"/>
    <property type="evidence" value="ECO:0007669"/>
    <property type="project" value="InterPro"/>
</dbReference>
<keyword evidence="3 8" id="KW-0349">Heme</keyword>
<sequence length="500" mass="56720">MFLDSFLSLAYGLLLAAYRLSFLCPLSKFPGPPLAAATGWYEFYYDVIKGGVYPFKIVDMHRQYGPIIRINPWELHVSDPDFYSTLYVSGSVRRTGMFPRQRYGLGVMESHNATESHDLHRNRRKPLDVFFSRQSIERIEGMIGDEIKALDDRLLALRGTGQVINLEYAYASITGDIIGQICSEEPISLVNGPDFSPHWYNLIFTCISQAPLFLHIPWVVMALKLIPVGFLLRFYNGGLAFREYIALARRHIEDAKNSPISADAVHRNSKSSLVRYILSSDLPESEKSTERLGRELMLILGAGTATTTRALNLVTYYAIANPHIEARLREELAAVTKGYPAQMPRWSEVERLPYVTACIKEGLRLSFGILRRLPRTSPDVELRYKGYTIPVNTPVGMSAYMMHTDPDVFPEPFKFIPERWLGDYDPLMNRNFVPFSKGSRNCLGLNLVYAEMNLALAVIFRPDGPRFKIYDTDESDVVLALDWVIPVPKADSRGTRVLVE</sequence>
<evidence type="ECO:0000256" key="3">
    <source>
        <dbReference type="ARBA" id="ARBA00022617"/>
    </source>
</evidence>
<dbReference type="Pfam" id="PF00067">
    <property type="entry name" value="p450"/>
    <property type="match status" value="1"/>
</dbReference>
<keyword evidence="4 8" id="KW-0479">Metal-binding</keyword>
<protein>
    <submittedName>
        <fullName evidence="10">Cytochrome P450</fullName>
    </submittedName>
</protein>
<evidence type="ECO:0000256" key="5">
    <source>
        <dbReference type="ARBA" id="ARBA00023002"/>
    </source>
</evidence>
<evidence type="ECO:0000256" key="8">
    <source>
        <dbReference type="PIRSR" id="PIRSR602401-1"/>
    </source>
</evidence>
<dbReference type="PROSITE" id="PS00086">
    <property type="entry name" value="CYTOCHROME_P450"/>
    <property type="match status" value="1"/>
</dbReference>
<dbReference type="PANTHER" id="PTHR24305:SF157">
    <property type="entry name" value="N-ACETYLTRYPTOPHAN 6-HYDROXYLASE IVOC-RELATED"/>
    <property type="match status" value="1"/>
</dbReference>
<dbReference type="Proteomes" id="UP001174936">
    <property type="component" value="Unassembled WGS sequence"/>
</dbReference>
<keyword evidence="6 8" id="KW-0408">Iron</keyword>
<dbReference type="GO" id="GO:0005506">
    <property type="term" value="F:iron ion binding"/>
    <property type="evidence" value="ECO:0007669"/>
    <property type="project" value="InterPro"/>
</dbReference>
<comment type="similarity">
    <text evidence="2 9">Belongs to the cytochrome P450 family.</text>
</comment>
<gene>
    <name evidence="10" type="ORF">B0T16DRAFT_439561</name>
</gene>
<dbReference type="GO" id="GO:0004497">
    <property type="term" value="F:monooxygenase activity"/>
    <property type="evidence" value="ECO:0007669"/>
    <property type="project" value="UniProtKB-KW"/>
</dbReference>
<dbReference type="AlphaFoldDB" id="A0AA39XR17"/>
<accession>A0AA39XR17</accession>
<dbReference type="InterPro" id="IPR050121">
    <property type="entry name" value="Cytochrome_P450_monoxygenase"/>
</dbReference>
<reference evidence="10" key="1">
    <citation type="submission" date="2023-06" db="EMBL/GenBank/DDBJ databases">
        <title>Genome-scale phylogeny and comparative genomics of the fungal order Sordariales.</title>
        <authorList>
            <consortium name="Lawrence Berkeley National Laboratory"/>
            <person name="Hensen N."/>
            <person name="Bonometti L."/>
            <person name="Westerberg I."/>
            <person name="Brannstrom I.O."/>
            <person name="Guillou S."/>
            <person name="Cros-Aarteil S."/>
            <person name="Calhoun S."/>
            <person name="Haridas S."/>
            <person name="Kuo A."/>
            <person name="Mondo S."/>
            <person name="Pangilinan J."/>
            <person name="Riley R."/>
            <person name="Labutti K."/>
            <person name="Andreopoulos B."/>
            <person name="Lipzen A."/>
            <person name="Chen C."/>
            <person name="Yanf M."/>
            <person name="Daum C."/>
            <person name="Ng V."/>
            <person name="Clum A."/>
            <person name="Steindorff A."/>
            <person name="Ohm R."/>
            <person name="Martin F."/>
            <person name="Silar P."/>
            <person name="Natvig D."/>
            <person name="Lalanne C."/>
            <person name="Gautier V."/>
            <person name="Ament-Velasquez S.L."/>
            <person name="Kruys A."/>
            <person name="Hutchinson M.I."/>
            <person name="Powell A.J."/>
            <person name="Barry K."/>
            <person name="Miller A.N."/>
            <person name="Grigoriev I.V."/>
            <person name="Debuchy R."/>
            <person name="Gladieux P."/>
            <person name="Thoren M.H."/>
            <person name="Johannesson H."/>
        </authorList>
    </citation>
    <scope>NUCLEOTIDE SEQUENCE</scope>
    <source>
        <strain evidence="10">SMH2532-1</strain>
    </source>
</reference>
<evidence type="ECO:0000256" key="4">
    <source>
        <dbReference type="ARBA" id="ARBA00022723"/>
    </source>
</evidence>
<name>A0AA39XR17_9PEZI</name>
<evidence type="ECO:0000256" key="6">
    <source>
        <dbReference type="ARBA" id="ARBA00023004"/>
    </source>
</evidence>